<dbReference type="InterPro" id="IPR022496">
    <property type="entry name" value="T6A_TsaB"/>
</dbReference>
<dbReference type="PANTHER" id="PTHR11735:SF11">
    <property type="entry name" value="TRNA THREONYLCARBAMOYLADENOSINE BIOSYNTHESIS PROTEIN TSAB"/>
    <property type="match status" value="1"/>
</dbReference>
<reference evidence="2 3" key="1">
    <citation type="submission" date="2018-01" db="EMBL/GenBank/DDBJ databases">
        <title>Whole genome sequence of Melissococcus plutonius DAT561.</title>
        <authorList>
            <person name="Okumura K."/>
            <person name="Takamatsu D."/>
            <person name="Okura M."/>
        </authorList>
    </citation>
    <scope>NUCLEOTIDE SEQUENCE [LARGE SCALE GENOMIC DNA]</scope>
    <source>
        <strain evidence="2 3">DAT561</strain>
    </source>
</reference>
<feature type="domain" description="Gcp-like" evidence="1">
    <location>
        <begin position="31"/>
        <end position="225"/>
    </location>
</feature>
<dbReference type="Pfam" id="PF00814">
    <property type="entry name" value="TsaD"/>
    <property type="match status" value="1"/>
</dbReference>
<organism evidence="2 3">
    <name type="scientific">Melissococcus plutonius</name>
    <dbReference type="NCBI Taxonomy" id="33970"/>
    <lineage>
        <taxon>Bacteria</taxon>
        <taxon>Bacillati</taxon>
        <taxon>Bacillota</taxon>
        <taxon>Bacilli</taxon>
        <taxon>Lactobacillales</taxon>
        <taxon>Enterococcaceae</taxon>
        <taxon>Melissococcus</taxon>
    </lineage>
</organism>
<evidence type="ECO:0000259" key="1">
    <source>
        <dbReference type="Pfam" id="PF00814"/>
    </source>
</evidence>
<dbReference type="SUPFAM" id="SSF53067">
    <property type="entry name" value="Actin-like ATPase domain"/>
    <property type="match status" value="2"/>
</dbReference>
<dbReference type="OMA" id="EPYYLKD"/>
<accession>A0A2Z5Y1Q6</accession>
<dbReference type="Proteomes" id="UP000269226">
    <property type="component" value="Chromosome"/>
</dbReference>
<evidence type="ECO:0000313" key="3">
    <source>
        <dbReference type="Proteomes" id="UP000269226"/>
    </source>
</evidence>
<dbReference type="Gene3D" id="3.30.420.40">
    <property type="match status" value="2"/>
</dbReference>
<dbReference type="EMBL" id="AP018492">
    <property type="protein sequence ID" value="BBC60805.1"/>
    <property type="molecule type" value="Genomic_DNA"/>
</dbReference>
<sequence length="240" mass="26985">MRLLAMDTSNQALSVAVCEEDQILGEYTTTINKNHSITLMPTIDRLMHDLHLKPTAIDRFVVARGPGSYTGLRIGITTAKTLAYTLKKELTAVSSLETLAANCVGIDGIIIPLFDARRENIYTGAYTYDEKGKLQTIYSDRHIALTDWLMMLQEFSKIYFVGVDVKKFEVTIKKQLPQATINKIAQWQIPCGAVLAQLGKDQTPLENIHTFSPSYLKRVEAEENWLKTHTAGECNYVEKI</sequence>
<dbReference type="GeneID" id="57043242"/>
<dbReference type="GO" id="GO:0005829">
    <property type="term" value="C:cytosol"/>
    <property type="evidence" value="ECO:0007669"/>
    <property type="project" value="TreeGrafter"/>
</dbReference>
<dbReference type="InterPro" id="IPR000905">
    <property type="entry name" value="Gcp-like_dom"/>
</dbReference>
<proteinExistence type="predicted"/>
<dbReference type="RefSeq" id="WP_013774154.1">
    <property type="nucleotide sequence ID" value="NZ_AP018492.1"/>
</dbReference>
<protein>
    <submittedName>
        <fullName evidence="2">tRNA threonylcarbamoyladenosine biosynthesis protein TsaB</fullName>
    </submittedName>
</protein>
<dbReference type="InterPro" id="IPR043129">
    <property type="entry name" value="ATPase_NBD"/>
</dbReference>
<gene>
    <name evidence="2" type="ORF">DAT561_0686</name>
</gene>
<evidence type="ECO:0000313" key="2">
    <source>
        <dbReference type="EMBL" id="BBC60805.1"/>
    </source>
</evidence>
<dbReference type="AlphaFoldDB" id="A0A2Z5Y1Q6"/>
<dbReference type="GO" id="GO:0002949">
    <property type="term" value="P:tRNA threonylcarbamoyladenosine modification"/>
    <property type="evidence" value="ECO:0007669"/>
    <property type="project" value="InterPro"/>
</dbReference>
<name>A0A2Z5Y1Q6_9ENTE</name>
<dbReference type="PANTHER" id="PTHR11735">
    <property type="entry name" value="TRNA N6-ADENOSINE THREONYLCARBAMOYLTRANSFERASE"/>
    <property type="match status" value="1"/>
</dbReference>
<dbReference type="NCBIfam" id="TIGR03725">
    <property type="entry name" value="T6A_YeaZ"/>
    <property type="match status" value="1"/>
</dbReference>
<dbReference type="CDD" id="cd24032">
    <property type="entry name" value="ASKHA_NBD_TsaB"/>
    <property type="match status" value="1"/>
</dbReference>